<dbReference type="GO" id="GO:0003723">
    <property type="term" value="F:RNA binding"/>
    <property type="evidence" value="ECO:0007669"/>
    <property type="project" value="UniProtKB-UniRule"/>
</dbReference>
<feature type="domain" description="RNase III" evidence="9">
    <location>
        <begin position="900"/>
        <end position="1044"/>
    </location>
</feature>
<evidence type="ECO:0000313" key="14">
    <source>
        <dbReference type="Proteomes" id="UP001301958"/>
    </source>
</evidence>
<dbReference type="GO" id="GO:0051607">
    <property type="term" value="P:defense response to virus"/>
    <property type="evidence" value="ECO:0007669"/>
    <property type="project" value="UniProtKB-KW"/>
</dbReference>
<feature type="domain" description="RNase III" evidence="9">
    <location>
        <begin position="1085"/>
        <end position="1262"/>
    </location>
</feature>
<dbReference type="GO" id="GO:0004525">
    <property type="term" value="F:ribonuclease III activity"/>
    <property type="evidence" value="ECO:0007669"/>
    <property type="project" value="InterPro"/>
</dbReference>
<keyword evidence="4" id="KW-0378">Hydrolase</keyword>
<protein>
    <submittedName>
        <fullName evidence="13">Dicer-like protein 2</fullName>
    </submittedName>
</protein>
<evidence type="ECO:0000256" key="3">
    <source>
        <dbReference type="ARBA" id="ARBA00022741"/>
    </source>
</evidence>
<keyword evidence="8" id="KW-0694">RNA-binding</keyword>
<keyword evidence="14" id="KW-1185">Reference proteome</keyword>
<reference evidence="13" key="1">
    <citation type="journal article" date="2023" name="Mol. Phylogenet. Evol.">
        <title>Genome-scale phylogeny and comparative genomics of the fungal order Sordariales.</title>
        <authorList>
            <person name="Hensen N."/>
            <person name="Bonometti L."/>
            <person name="Westerberg I."/>
            <person name="Brannstrom I.O."/>
            <person name="Guillou S."/>
            <person name="Cros-Aarteil S."/>
            <person name="Calhoun S."/>
            <person name="Haridas S."/>
            <person name="Kuo A."/>
            <person name="Mondo S."/>
            <person name="Pangilinan J."/>
            <person name="Riley R."/>
            <person name="LaButti K."/>
            <person name="Andreopoulos B."/>
            <person name="Lipzen A."/>
            <person name="Chen C."/>
            <person name="Yan M."/>
            <person name="Daum C."/>
            <person name="Ng V."/>
            <person name="Clum A."/>
            <person name="Steindorff A."/>
            <person name="Ohm R.A."/>
            <person name="Martin F."/>
            <person name="Silar P."/>
            <person name="Natvig D.O."/>
            <person name="Lalanne C."/>
            <person name="Gautier V."/>
            <person name="Ament-Velasquez S.L."/>
            <person name="Kruys A."/>
            <person name="Hutchinson M.I."/>
            <person name="Powell A.J."/>
            <person name="Barry K."/>
            <person name="Miller A.N."/>
            <person name="Grigoriev I.V."/>
            <person name="Debuchy R."/>
            <person name="Gladieux P."/>
            <person name="Hiltunen Thoren M."/>
            <person name="Johannesson H."/>
        </authorList>
    </citation>
    <scope>NUCLEOTIDE SEQUENCE</scope>
    <source>
        <strain evidence="13">CBS 990.96</strain>
    </source>
</reference>
<feature type="domain" description="Dicer dsRNA-binding fold" evidence="12">
    <location>
        <begin position="539"/>
        <end position="641"/>
    </location>
</feature>
<dbReference type="CDD" id="cd00593">
    <property type="entry name" value="RIBOc"/>
    <property type="match status" value="2"/>
</dbReference>
<dbReference type="Pfam" id="PF00271">
    <property type="entry name" value="Helicase_C"/>
    <property type="match status" value="1"/>
</dbReference>
<evidence type="ECO:0000256" key="1">
    <source>
        <dbReference type="ARBA" id="ARBA00022721"/>
    </source>
</evidence>
<dbReference type="GO" id="GO:0004386">
    <property type="term" value="F:helicase activity"/>
    <property type="evidence" value="ECO:0007669"/>
    <property type="project" value="UniProtKB-KW"/>
</dbReference>
<dbReference type="GO" id="GO:0005634">
    <property type="term" value="C:nucleus"/>
    <property type="evidence" value="ECO:0007669"/>
    <property type="project" value="TreeGrafter"/>
</dbReference>
<feature type="domain" description="Helicase C-terminal" evidence="11">
    <location>
        <begin position="348"/>
        <end position="509"/>
    </location>
</feature>
<feature type="domain" description="Helicase ATP-binding" evidence="10">
    <location>
        <begin position="10"/>
        <end position="188"/>
    </location>
</feature>
<keyword evidence="2" id="KW-0677">Repeat</keyword>
<dbReference type="GO" id="GO:0005524">
    <property type="term" value="F:ATP binding"/>
    <property type="evidence" value="ECO:0007669"/>
    <property type="project" value="UniProtKB-KW"/>
</dbReference>
<comment type="caution">
    <text evidence="13">The sequence shown here is derived from an EMBL/GenBank/DDBJ whole genome shotgun (WGS) entry which is preliminary data.</text>
</comment>
<dbReference type="InterPro" id="IPR036389">
    <property type="entry name" value="RNase_III_sf"/>
</dbReference>
<dbReference type="InterPro" id="IPR001650">
    <property type="entry name" value="Helicase_C-like"/>
</dbReference>
<dbReference type="EMBL" id="MU865324">
    <property type="protein sequence ID" value="KAK4228033.1"/>
    <property type="molecule type" value="Genomic_DNA"/>
</dbReference>
<dbReference type="PANTHER" id="PTHR14950">
    <property type="entry name" value="DICER-RELATED"/>
    <property type="match status" value="1"/>
</dbReference>
<dbReference type="SMART" id="SM00535">
    <property type="entry name" value="RIBOc"/>
    <property type="match status" value="2"/>
</dbReference>
<dbReference type="InterPro" id="IPR005034">
    <property type="entry name" value="Dicer_dimerisation"/>
</dbReference>
<keyword evidence="3" id="KW-0547">Nucleotide-binding</keyword>
<dbReference type="InterPro" id="IPR027417">
    <property type="entry name" value="P-loop_NTPase"/>
</dbReference>
<keyword evidence="7" id="KW-0051">Antiviral defense</keyword>
<dbReference type="Pfam" id="PF03368">
    <property type="entry name" value="Dicer_dimer"/>
    <property type="match status" value="1"/>
</dbReference>
<evidence type="ECO:0000259" key="11">
    <source>
        <dbReference type="PROSITE" id="PS51194"/>
    </source>
</evidence>
<comment type="similarity">
    <text evidence="8">Belongs to the helicase family. Dicer subfamily.</text>
</comment>
<dbReference type="Gene3D" id="3.30.160.380">
    <property type="entry name" value="Dicer dimerisation domain"/>
    <property type="match status" value="1"/>
</dbReference>
<name>A0AAN7GZY2_9PEZI</name>
<organism evidence="13 14">
    <name type="scientific">Podospora fimiseda</name>
    <dbReference type="NCBI Taxonomy" id="252190"/>
    <lineage>
        <taxon>Eukaryota</taxon>
        <taxon>Fungi</taxon>
        <taxon>Dikarya</taxon>
        <taxon>Ascomycota</taxon>
        <taxon>Pezizomycotina</taxon>
        <taxon>Sordariomycetes</taxon>
        <taxon>Sordariomycetidae</taxon>
        <taxon>Sordariales</taxon>
        <taxon>Podosporaceae</taxon>
        <taxon>Podospora</taxon>
    </lineage>
</organism>
<dbReference type="InterPro" id="IPR038248">
    <property type="entry name" value="Dicer_dimer_sf"/>
</dbReference>
<dbReference type="Gene3D" id="3.40.50.300">
    <property type="entry name" value="P-loop containing nucleotide triphosphate hydrolases"/>
    <property type="match status" value="2"/>
</dbReference>
<evidence type="ECO:0000259" key="10">
    <source>
        <dbReference type="PROSITE" id="PS51192"/>
    </source>
</evidence>
<accession>A0AAN7GZY2</accession>
<dbReference type="InterPro" id="IPR000999">
    <property type="entry name" value="RNase_III_dom"/>
</dbReference>
<evidence type="ECO:0000259" key="12">
    <source>
        <dbReference type="PROSITE" id="PS51327"/>
    </source>
</evidence>
<dbReference type="PANTHER" id="PTHR14950:SF37">
    <property type="entry name" value="ENDORIBONUCLEASE DICER"/>
    <property type="match status" value="1"/>
</dbReference>
<keyword evidence="5" id="KW-0347">Helicase</keyword>
<dbReference type="SUPFAM" id="SSF52540">
    <property type="entry name" value="P-loop containing nucleoside triphosphate hydrolases"/>
    <property type="match status" value="1"/>
</dbReference>
<evidence type="ECO:0000313" key="13">
    <source>
        <dbReference type="EMBL" id="KAK4228033.1"/>
    </source>
</evidence>
<dbReference type="PROSITE" id="PS50142">
    <property type="entry name" value="RNASE_3_2"/>
    <property type="match status" value="2"/>
</dbReference>
<dbReference type="SUPFAM" id="SSF69065">
    <property type="entry name" value="RNase III domain-like"/>
    <property type="match status" value="2"/>
</dbReference>
<sequence>MAARAYQLEMLEESLKRNIIVAMDTGSGKTQVAVMRIRKEIERSDKLVWFLAPMVELAHQQFEVIASQIPEVQAKLIAGASNIDSWKMKADVWDAVLTNVRIVVSTYQILFDAVVSHGFVKMERLGLVVIDEAHYCAGNNSVARFMREGYARAKAEGRPVPHILGLTASPVVGSDISSLDVLERTLDAVCKTPTRNRSELMSRVNRPDMIAYSYSHFPPPEYDELDTPILSSLSCAFKQLDISKDPKILRMRQAVAKSGSGLEDLKDAIMKHDTPCQNQMKSFYNRARETFACLGPWAAEYYSHKAIDLLSRQCEDTALQTEDKTYLSNALAEVQSIPLSLTPTCLSQKTQALVEILESYEGNPIGIVFVRERSTAVVLAHTLSNLPCLASRYRVGSMVGTSGQRSFLDLNHKKADAESLKHFRTGKINLLIATNVLEEGIDVPMCNLVICFEKPMNLKSFIQRRGRARMSDSKLYLLVESESDTTLEEWQNLEREMKQKYEDEMREIAEFEKYEDTETDDYPVLRNPDTGAQLTIQDAKIHLDHFCNTMSTRKYVNWLALYTLHDLDGNLIESHQPGLRKAVIHLPIVLAPELRRAESLRAWTSESIACKDAAFQAYKQLYDAGLINSNLLPKRETDLLPDVPQRDGIVFLREQFNPWPLIAQAWRNGAKLSRRKLTISHQDKQAQFELVLPVPIPYMKKFVVHWDSQSYFEVEMSPDVIDAEAADTSRESQKDHSLTLLAMAYGHRFPIHYDKQYPIRLVSLDQDISPDDIGALEISLETARDPNSNIDLVRHMVESKQPYWFQSQCLSKKPKASTVKRVFWGFDTAPEDGPYLVVTPLPKKAGYFQQQEHYPESCPHTCPAVLPLERVRADRIPSVFTKIGMLIPAIMQALENHLIATDLLESSQLQTLGITDLSLVVMALLCPGAKSWTDYERIEFLGDSILKFCTSIYLCAEHTYYTEGYLSASREKILSNSRLYRATLALGLDKYIISKAFTRHKWRPTYVEDLIEEPPSDSETRSMSTKTLADVVEALIGACYIEGGIPKALKCLSLFIPEAKWTSIPAYQQTLYEAAPSDETLPLTLQGLEELIGYTFTKKSLVIEAMTHPSYSAPGTRASYDRLEFLGDSILDYLVVRKIFSVKKPKELENFELHLVRTALVNADILGFLIMEWCKEEVSVDVEVTQRYKKQNIVKLVESKARIPLSSFMRHSSPDLGAALKNTWQRHEEMREQLLDELLVSAQKVQSDLFEALLGAVWIDSGGSIPACEAFIERSGLFGLMRRLLEDEVHIMHPKEELNHYVFSKCEYNVFEVVKEGEGDEEGTTDITWGCEITSGGEVVARFPGGGFSKEDARVKAAQIGGNGRRIWDALGSRNGSL</sequence>
<dbReference type="SMART" id="SM00487">
    <property type="entry name" value="DEXDc"/>
    <property type="match status" value="1"/>
</dbReference>
<evidence type="ECO:0000256" key="4">
    <source>
        <dbReference type="ARBA" id="ARBA00022801"/>
    </source>
</evidence>
<proteinExistence type="inferred from homology"/>
<gene>
    <name evidence="13" type="ORF">QBC38DRAFT_509291</name>
</gene>
<keyword evidence="6" id="KW-0067">ATP-binding</keyword>
<evidence type="ECO:0000259" key="9">
    <source>
        <dbReference type="PROSITE" id="PS50142"/>
    </source>
</evidence>
<evidence type="ECO:0000256" key="6">
    <source>
        <dbReference type="ARBA" id="ARBA00022840"/>
    </source>
</evidence>
<evidence type="ECO:0000256" key="2">
    <source>
        <dbReference type="ARBA" id="ARBA00022737"/>
    </source>
</evidence>
<dbReference type="GO" id="GO:0030422">
    <property type="term" value="P:siRNA processing"/>
    <property type="evidence" value="ECO:0007669"/>
    <property type="project" value="TreeGrafter"/>
</dbReference>
<keyword evidence="1" id="KW-0930">Antiviral protein</keyword>
<dbReference type="PROSITE" id="PS51327">
    <property type="entry name" value="DICER_DSRBF"/>
    <property type="match status" value="1"/>
</dbReference>
<dbReference type="PROSITE" id="PS00517">
    <property type="entry name" value="RNASE_3_1"/>
    <property type="match status" value="1"/>
</dbReference>
<dbReference type="Pfam" id="PF00270">
    <property type="entry name" value="DEAD"/>
    <property type="match status" value="1"/>
</dbReference>
<dbReference type="Pfam" id="PF00636">
    <property type="entry name" value="Ribonuclease_3"/>
    <property type="match status" value="2"/>
</dbReference>
<evidence type="ECO:0000256" key="7">
    <source>
        <dbReference type="ARBA" id="ARBA00023118"/>
    </source>
</evidence>
<evidence type="ECO:0000256" key="5">
    <source>
        <dbReference type="ARBA" id="ARBA00022806"/>
    </source>
</evidence>
<dbReference type="Gene3D" id="1.10.1520.10">
    <property type="entry name" value="Ribonuclease III domain"/>
    <property type="match status" value="2"/>
</dbReference>
<dbReference type="GO" id="GO:0050688">
    <property type="term" value="P:regulation of defense response to virus"/>
    <property type="evidence" value="ECO:0007669"/>
    <property type="project" value="UniProtKB-KW"/>
</dbReference>
<dbReference type="GO" id="GO:0005737">
    <property type="term" value="C:cytoplasm"/>
    <property type="evidence" value="ECO:0007669"/>
    <property type="project" value="TreeGrafter"/>
</dbReference>
<reference evidence="13" key="2">
    <citation type="submission" date="2023-05" db="EMBL/GenBank/DDBJ databases">
        <authorList>
            <consortium name="Lawrence Berkeley National Laboratory"/>
            <person name="Steindorff A."/>
            <person name="Hensen N."/>
            <person name="Bonometti L."/>
            <person name="Westerberg I."/>
            <person name="Brannstrom I.O."/>
            <person name="Guillou S."/>
            <person name="Cros-Aarteil S."/>
            <person name="Calhoun S."/>
            <person name="Haridas S."/>
            <person name="Kuo A."/>
            <person name="Mondo S."/>
            <person name="Pangilinan J."/>
            <person name="Riley R."/>
            <person name="Labutti K."/>
            <person name="Andreopoulos B."/>
            <person name="Lipzen A."/>
            <person name="Chen C."/>
            <person name="Yanf M."/>
            <person name="Daum C."/>
            <person name="Ng V."/>
            <person name="Clum A."/>
            <person name="Ohm R."/>
            <person name="Martin F."/>
            <person name="Silar P."/>
            <person name="Natvig D."/>
            <person name="Lalanne C."/>
            <person name="Gautier V."/>
            <person name="Ament-Velasquez S.L."/>
            <person name="Kruys A."/>
            <person name="Hutchinson M.I."/>
            <person name="Powell A.J."/>
            <person name="Barry K."/>
            <person name="Miller A.N."/>
            <person name="Grigoriev I.V."/>
            <person name="Debuchy R."/>
            <person name="Gladieux P."/>
            <person name="Thoren M.H."/>
            <person name="Johannesson H."/>
        </authorList>
    </citation>
    <scope>NUCLEOTIDE SEQUENCE</scope>
    <source>
        <strain evidence="13">CBS 990.96</strain>
    </source>
</reference>
<dbReference type="SMART" id="SM00490">
    <property type="entry name" value="HELICc"/>
    <property type="match status" value="1"/>
</dbReference>
<dbReference type="Proteomes" id="UP001301958">
    <property type="component" value="Unassembled WGS sequence"/>
</dbReference>
<evidence type="ECO:0000256" key="8">
    <source>
        <dbReference type="PROSITE-ProRule" id="PRU00657"/>
    </source>
</evidence>
<dbReference type="InterPro" id="IPR011545">
    <property type="entry name" value="DEAD/DEAH_box_helicase_dom"/>
</dbReference>
<dbReference type="PROSITE" id="PS51192">
    <property type="entry name" value="HELICASE_ATP_BIND_1"/>
    <property type="match status" value="1"/>
</dbReference>
<dbReference type="InterPro" id="IPR014001">
    <property type="entry name" value="Helicase_ATP-bd"/>
</dbReference>
<dbReference type="PROSITE" id="PS51194">
    <property type="entry name" value="HELICASE_CTER"/>
    <property type="match status" value="1"/>
</dbReference>